<evidence type="ECO:0000313" key="3">
    <source>
        <dbReference type="EMBL" id="MBT8797594.1"/>
    </source>
</evidence>
<evidence type="ECO:0000256" key="1">
    <source>
        <dbReference type="SAM" id="MobiDB-lite"/>
    </source>
</evidence>
<proteinExistence type="predicted"/>
<keyword evidence="2" id="KW-0472">Membrane</keyword>
<dbReference type="InterPro" id="IPR025101">
    <property type="entry name" value="DUF4012"/>
</dbReference>
<reference evidence="3 4" key="1">
    <citation type="submission" date="2021-03" db="EMBL/GenBank/DDBJ databases">
        <title>Microbacterium pauli sp. nov., isolated from microfiltered milk.</title>
        <authorList>
            <person name="Bellassi P."/>
            <person name="Fontana A."/>
            <person name="Callegari M.L."/>
            <person name="Lorenzo M."/>
            <person name="Cappa F."/>
        </authorList>
    </citation>
    <scope>NUCLEOTIDE SEQUENCE [LARGE SCALE GENOMIC DNA]</scope>
    <source>
        <strain evidence="3 4">DSM 18909</strain>
    </source>
</reference>
<feature type="transmembrane region" description="Helical" evidence="2">
    <location>
        <begin position="40"/>
        <end position="60"/>
    </location>
</feature>
<dbReference type="Pfam" id="PF13196">
    <property type="entry name" value="DUF4012"/>
    <property type="match status" value="1"/>
</dbReference>
<feature type="region of interest" description="Disordered" evidence="1">
    <location>
        <begin position="1"/>
        <end position="31"/>
    </location>
</feature>
<dbReference type="EMBL" id="JAFLHG010000004">
    <property type="protein sequence ID" value="MBT8797594.1"/>
    <property type="molecule type" value="Genomic_DNA"/>
</dbReference>
<keyword evidence="2" id="KW-0812">Transmembrane</keyword>
<sequence length="596" mass="62190">MQHETRRAARESAARDLGAAEAGGGQRPAAAGRRSRKRTAWIVVACAMVVILGAAAWIGFRALTVKAELESAQRLLSSSDSELTTQERMTRMGGHAQAAASASNDPIWRVAEFIPVAGDNLRAVRVASEALDLVANELGVPALAAIDGGGEGSPFTRVLPVLAAATPDVSAMAASVADAASSPFLIGPVRSGIDQVDAVVGSAAPALELVPSLLGSDGPKRYLLAFQNNAELLALGGSAASQTLIAVDGGDIRIEGQASSADFGQDVAVDVPVDQSAIDLYSRYLVDHVNTTMSRPDFPTAASLLKAFWERDISPGPIDGVIAIDPIALGRILEATGPITVGDVEITSKNAVSVLLKDVYTWWDPYASKAEARASDAFFAAVAATVFDRVASGTFDLKDMLWAVNESIGQGDILMWMQDPQAAALLDGQKVAGVLPTDNADATTMGVFFRDASAGKIDYYMKSAVDLSRTCSGSESTFAATTSLHLDISQEDADALPRYVKSAVWGSKQFRTEVFVYGPPGTTFTGFSADGRDIVPLRTDITDLGRPVAALQLTLRPGETGTVTATFTGSGAFGPLALRATPMIHATDVAIADTCG</sequence>
<keyword evidence="4" id="KW-1185">Reference proteome</keyword>
<accession>A0ABS5XSU2</accession>
<keyword evidence="2" id="KW-1133">Transmembrane helix</keyword>
<organism evidence="3 4">
    <name type="scientific">Microbacterium flavum</name>
    <dbReference type="NCBI Taxonomy" id="415216"/>
    <lineage>
        <taxon>Bacteria</taxon>
        <taxon>Bacillati</taxon>
        <taxon>Actinomycetota</taxon>
        <taxon>Actinomycetes</taxon>
        <taxon>Micrococcales</taxon>
        <taxon>Microbacteriaceae</taxon>
        <taxon>Microbacterium</taxon>
    </lineage>
</organism>
<evidence type="ECO:0000313" key="4">
    <source>
        <dbReference type="Proteomes" id="UP000740605"/>
    </source>
</evidence>
<dbReference type="Proteomes" id="UP000740605">
    <property type="component" value="Unassembled WGS sequence"/>
</dbReference>
<evidence type="ECO:0000256" key="2">
    <source>
        <dbReference type="SAM" id="Phobius"/>
    </source>
</evidence>
<name>A0ABS5XSU2_9MICO</name>
<dbReference type="RefSeq" id="WP_215486837.1">
    <property type="nucleotide sequence ID" value="NZ_BAAAPJ010000002.1"/>
</dbReference>
<comment type="caution">
    <text evidence="3">The sequence shown here is derived from an EMBL/GenBank/DDBJ whole genome shotgun (WGS) entry which is preliminary data.</text>
</comment>
<protein>
    <submittedName>
        <fullName evidence="3">DUF4012 domain-containing protein</fullName>
    </submittedName>
</protein>
<gene>
    <name evidence="3" type="ORF">J0P97_05860</name>
</gene>
<feature type="compositionally biased region" description="Basic and acidic residues" evidence="1">
    <location>
        <begin position="1"/>
        <end position="14"/>
    </location>
</feature>